<evidence type="ECO:0000313" key="3">
    <source>
        <dbReference type="Proteomes" id="UP001214628"/>
    </source>
</evidence>
<dbReference type="AlphaFoldDB" id="A0AAF0FCW1"/>
<organism evidence="2 3">
    <name type="scientific">Malassezia psittaci</name>
    <dbReference type="NCBI Taxonomy" id="1821823"/>
    <lineage>
        <taxon>Eukaryota</taxon>
        <taxon>Fungi</taxon>
        <taxon>Dikarya</taxon>
        <taxon>Basidiomycota</taxon>
        <taxon>Ustilaginomycotina</taxon>
        <taxon>Malasseziomycetes</taxon>
        <taxon>Malasseziales</taxon>
        <taxon>Malasseziaceae</taxon>
        <taxon>Malassezia</taxon>
    </lineage>
</organism>
<name>A0AAF0FCW1_9BASI</name>
<gene>
    <name evidence="2" type="ORF">MPSI1_001087</name>
</gene>
<dbReference type="Proteomes" id="UP001214628">
    <property type="component" value="Chromosome 1"/>
</dbReference>
<keyword evidence="3" id="KW-1185">Reference proteome</keyword>
<feature type="region of interest" description="Disordered" evidence="1">
    <location>
        <begin position="94"/>
        <end position="143"/>
    </location>
</feature>
<sequence length="188" mass="20270">MSLDTSCWPSSEKRKLGDAEVESHDIQNLAENCRRAVAPRTEARDPDTERPAEFYPLPPELNQAVLHSLGVGSSKDAGKMTHVSPLPHYSLTPFTTQSGDIPKSGLMQPASAGAQTLETSSNPTSKGDMMEDESPSSAKSHGLHCQSIPQLSVRNFNGTASQLWALCPDCGAFSQVREDKPVTLCYSP</sequence>
<evidence type="ECO:0000313" key="2">
    <source>
        <dbReference type="EMBL" id="WFD42442.1"/>
    </source>
</evidence>
<accession>A0AAF0FCW1</accession>
<proteinExistence type="predicted"/>
<feature type="compositionally biased region" description="Polar residues" evidence="1">
    <location>
        <begin position="113"/>
        <end position="125"/>
    </location>
</feature>
<reference evidence="2" key="1">
    <citation type="submission" date="2023-02" db="EMBL/GenBank/DDBJ databases">
        <title>Mating type loci evolution in Malassezia.</title>
        <authorList>
            <person name="Coelho M.A."/>
        </authorList>
    </citation>
    <scope>NUCLEOTIDE SEQUENCE</scope>
    <source>
        <strain evidence="2">CBS 14136</strain>
    </source>
</reference>
<feature type="compositionally biased region" description="Basic and acidic residues" evidence="1">
    <location>
        <begin position="11"/>
        <end position="25"/>
    </location>
</feature>
<evidence type="ECO:0000256" key="1">
    <source>
        <dbReference type="SAM" id="MobiDB-lite"/>
    </source>
</evidence>
<dbReference type="EMBL" id="CP118375">
    <property type="protein sequence ID" value="WFD42442.1"/>
    <property type="molecule type" value="Genomic_DNA"/>
</dbReference>
<feature type="compositionally biased region" description="Basic and acidic residues" evidence="1">
    <location>
        <begin position="41"/>
        <end position="52"/>
    </location>
</feature>
<feature type="region of interest" description="Disordered" evidence="1">
    <location>
        <begin position="1"/>
        <end position="55"/>
    </location>
</feature>
<protein>
    <submittedName>
        <fullName evidence="2">Uncharacterized protein</fullName>
    </submittedName>
</protein>